<name>A0A1M5R0I5_9BRAD</name>
<protein>
    <submittedName>
        <fullName evidence="3">Uncharacterized protein</fullName>
    </submittedName>
</protein>
<dbReference type="EMBL" id="LT670818">
    <property type="protein sequence ID" value="SHH19661.1"/>
    <property type="molecule type" value="Genomic_DNA"/>
</dbReference>
<evidence type="ECO:0000313" key="3">
    <source>
        <dbReference type="EMBL" id="SHH19661.1"/>
    </source>
</evidence>
<evidence type="ECO:0000256" key="2">
    <source>
        <dbReference type="SAM" id="SignalP"/>
    </source>
</evidence>
<feature type="signal peptide" evidence="2">
    <location>
        <begin position="1"/>
        <end position="37"/>
    </location>
</feature>
<evidence type="ECO:0000313" key="4">
    <source>
        <dbReference type="Proteomes" id="UP000190675"/>
    </source>
</evidence>
<proteinExistence type="predicted"/>
<keyword evidence="2" id="KW-0732">Signal</keyword>
<sequence length="101" mass="10546">MKKIPKKKMQKMQNKIATNLIAATAFMVLLGGPAAIAQTGGGAGSQGAAGQSPVGREAPVGHRQPRADQVPSEKNLSDPNNPANKEDLALDRKIKSICRGC</sequence>
<feature type="chain" id="PRO_5012319146" evidence="2">
    <location>
        <begin position="38"/>
        <end position="101"/>
    </location>
</feature>
<reference evidence="3 4" key="1">
    <citation type="submission" date="2016-11" db="EMBL/GenBank/DDBJ databases">
        <authorList>
            <person name="Jaros S."/>
            <person name="Januszkiewicz K."/>
            <person name="Wedrychowicz H."/>
        </authorList>
    </citation>
    <scope>NUCLEOTIDE SEQUENCE [LARGE SCALE GENOMIC DNA]</scope>
    <source>
        <strain evidence="3 4">GAS242</strain>
    </source>
</reference>
<accession>A0A1M5R0I5</accession>
<evidence type="ECO:0000256" key="1">
    <source>
        <dbReference type="SAM" id="MobiDB-lite"/>
    </source>
</evidence>
<organism evidence="3 4">
    <name type="scientific">Bradyrhizobium erythrophlei</name>
    <dbReference type="NCBI Taxonomy" id="1437360"/>
    <lineage>
        <taxon>Bacteria</taxon>
        <taxon>Pseudomonadati</taxon>
        <taxon>Pseudomonadota</taxon>
        <taxon>Alphaproteobacteria</taxon>
        <taxon>Hyphomicrobiales</taxon>
        <taxon>Nitrobacteraceae</taxon>
        <taxon>Bradyrhizobium</taxon>
    </lineage>
</organism>
<feature type="compositionally biased region" description="Polar residues" evidence="1">
    <location>
        <begin position="72"/>
        <end position="83"/>
    </location>
</feature>
<dbReference type="AlphaFoldDB" id="A0A1M5R0I5"/>
<gene>
    <name evidence="3" type="ORF">SAMN05444169_6264</name>
</gene>
<dbReference type="RefSeq" id="WP_244567637.1">
    <property type="nucleotide sequence ID" value="NZ_LT670818.1"/>
</dbReference>
<dbReference type="Proteomes" id="UP000190675">
    <property type="component" value="Chromosome I"/>
</dbReference>
<feature type="region of interest" description="Disordered" evidence="1">
    <location>
        <begin position="37"/>
        <end position="88"/>
    </location>
</feature>